<evidence type="ECO:0000313" key="19">
    <source>
        <dbReference type="Proteomes" id="UP000324896"/>
    </source>
</evidence>
<feature type="domain" description="NADH-rubredoxin oxidoreductase C-terminal" evidence="5">
    <location>
        <begin position="310"/>
        <end position="374"/>
    </location>
</feature>
<dbReference type="EMBL" id="FOHG01000001">
    <property type="protein sequence ID" value="SES62009.1"/>
    <property type="molecule type" value="Genomic_DNA"/>
</dbReference>
<dbReference type="InterPro" id="IPR036188">
    <property type="entry name" value="FAD/NAD-bd_sf"/>
</dbReference>
<evidence type="ECO:0000313" key="7">
    <source>
        <dbReference type="EMBL" id="SDB99913.1"/>
    </source>
</evidence>
<dbReference type="Proteomes" id="UP000199519">
    <property type="component" value="Unassembled WGS sequence"/>
</dbReference>
<evidence type="ECO:0000259" key="5">
    <source>
        <dbReference type="Pfam" id="PF18267"/>
    </source>
</evidence>
<reference evidence="12 17" key="4">
    <citation type="submission" date="2019-03" db="EMBL/GenBank/DDBJ databases">
        <title>Subsurface microbial communities from deep shales in Ohio and West Virginia, USA.</title>
        <authorList>
            <person name="Wrighton K."/>
        </authorList>
    </citation>
    <scope>NUCLEOTIDE SEQUENCE [LARGE SCALE GENOMIC DNA]</scope>
    <source>
        <strain evidence="12 17">DSMZ 11287</strain>
        <strain evidence="6 16">MSL28</strain>
    </source>
</reference>
<dbReference type="EMBL" id="FMYT01000001">
    <property type="protein sequence ID" value="SDB99913.1"/>
    <property type="molecule type" value="Genomic_DNA"/>
</dbReference>
<name>A0A1G6I0K7_9FIRM</name>
<dbReference type="EMBL" id="FNEH01000001">
    <property type="protein sequence ID" value="SDI04038.1"/>
    <property type="molecule type" value="Genomic_DNA"/>
</dbReference>
<dbReference type="Proteomes" id="UP000198612">
    <property type="component" value="Unassembled WGS sequence"/>
</dbReference>
<dbReference type="PRINTS" id="PR00368">
    <property type="entry name" value="FADPNR"/>
</dbReference>
<evidence type="ECO:0000259" key="4">
    <source>
        <dbReference type="Pfam" id="PF07992"/>
    </source>
</evidence>
<dbReference type="Proteomes" id="UP000295472">
    <property type="component" value="Unassembled WGS sequence"/>
</dbReference>
<keyword evidence="3" id="KW-0274">FAD</keyword>
<organism evidence="7 19">
    <name type="scientific">Halanaerobium congolense</name>
    <dbReference type="NCBI Taxonomy" id="54121"/>
    <lineage>
        <taxon>Bacteria</taxon>
        <taxon>Bacillati</taxon>
        <taxon>Bacillota</taxon>
        <taxon>Clostridia</taxon>
        <taxon>Halanaerobiales</taxon>
        <taxon>Halanaerobiaceae</taxon>
        <taxon>Halanaerobium</taxon>
    </lineage>
</organism>
<evidence type="ECO:0000313" key="17">
    <source>
        <dbReference type="Proteomes" id="UP000295472"/>
    </source>
</evidence>
<evidence type="ECO:0000313" key="6">
    <source>
        <dbReference type="EMBL" id="PXV65981.1"/>
    </source>
</evidence>
<dbReference type="PANTHER" id="PTHR43429">
    <property type="entry name" value="PYRIDINE NUCLEOTIDE-DISULFIDE OXIDOREDUCTASE DOMAIN-CONTAINING"/>
    <property type="match status" value="1"/>
</dbReference>
<reference evidence="9 14" key="2">
    <citation type="submission" date="2016-10" db="EMBL/GenBank/DDBJ databases">
        <authorList>
            <person name="de Groot N.N."/>
        </authorList>
    </citation>
    <scope>NUCLEOTIDE SEQUENCE [LARGE SCALE GENOMIC DNA]</scope>
    <source>
        <strain evidence="9 14">WG7</strain>
    </source>
</reference>
<reference evidence="13 15" key="1">
    <citation type="submission" date="2016-10" db="EMBL/GenBank/DDBJ databases">
        <authorList>
            <person name="Varghese N."/>
            <person name="Submissions S."/>
        </authorList>
    </citation>
    <scope>NUCLEOTIDE SEQUENCE [LARGE SCALE GENOMIC DNA]</scope>
    <source>
        <strain evidence="7 19">WG10</strain>
        <strain evidence="8 15">WG2</strain>
        <strain evidence="10 13">WG5</strain>
    </source>
</reference>
<dbReference type="EMBL" id="SOEF01000008">
    <property type="protein sequence ID" value="TDX45363.1"/>
    <property type="molecule type" value="Genomic_DNA"/>
</dbReference>
<dbReference type="SUPFAM" id="SSF51905">
    <property type="entry name" value="FAD/NAD(P)-binding domain"/>
    <property type="match status" value="2"/>
</dbReference>
<evidence type="ECO:0000256" key="1">
    <source>
        <dbReference type="ARBA" id="ARBA00001974"/>
    </source>
</evidence>
<dbReference type="Proteomes" id="UP000324896">
    <property type="component" value="Unassembled WGS sequence"/>
</dbReference>
<dbReference type="InterPro" id="IPR023753">
    <property type="entry name" value="FAD/NAD-binding_dom"/>
</dbReference>
<evidence type="ECO:0000256" key="2">
    <source>
        <dbReference type="ARBA" id="ARBA00022630"/>
    </source>
</evidence>
<dbReference type="GeneID" id="57012288"/>
<evidence type="ECO:0000313" key="12">
    <source>
        <dbReference type="EMBL" id="TDX45363.1"/>
    </source>
</evidence>
<evidence type="ECO:0000313" key="8">
    <source>
        <dbReference type="EMBL" id="SDE68254.1"/>
    </source>
</evidence>
<dbReference type="AlphaFoldDB" id="A0A1G6I0K7"/>
<dbReference type="Proteomes" id="UP000247389">
    <property type="component" value="Unassembled WGS sequence"/>
</dbReference>
<keyword evidence="15" id="KW-1185">Reference proteome</keyword>
<evidence type="ECO:0000313" key="16">
    <source>
        <dbReference type="Proteomes" id="UP000247389"/>
    </source>
</evidence>
<evidence type="ECO:0000313" key="11">
    <source>
        <dbReference type="EMBL" id="TDS31700.1"/>
    </source>
</evidence>
<reference evidence="11 18" key="3">
    <citation type="submission" date="2019-03" db="EMBL/GenBank/DDBJ databases">
        <title>Deep subsurface shale carbon reservoir microbial communities from Ohio and West Virginia, USA.</title>
        <authorList>
            <person name="Wrighton K."/>
        </authorList>
    </citation>
    <scope>NUCLEOTIDE SEQUENCE [LARGE SCALE GENOMIC DNA]</scope>
    <source>
        <strain evidence="11 18">UTICA-S4D12</strain>
    </source>
</reference>
<protein>
    <submittedName>
        <fullName evidence="7">Nitrite reductase (NADH) large subunit</fullName>
    </submittedName>
</protein>
<dbReference type="Proteomes" id="UP000295758">
    <property type="component" value="Unassembled WGS sequence"/>
</dbReference>
<dbReference type="EMBL" id="FNBJ01000001">
    <property type="protein sequence ID" value="SDE68254.1"/>
    <property type="molecule type" value="Genomic_DNA"/>
</dbReference>
<comment type="cofactor">
    <cofactor evidence="1">
        <name>FAD</name>
        <dbReference type="ChEBI" id="CHEBI:57692"/>
    </cofactor>
</comment>
<dbReference type="RefSeq" id="WP_073155776.1">
    <property type="nucleotide sequence ID" value="NZ_FMYT01000001.1"/>
</dbReference>
<dbReference type="InterPro" id="IPR016156">
    <property type="entry name" value="FAD/NAD-linked_Rdtase_dimer_sf"/>
</dbReference>
<dbReference type="Pfam" id="PF07992">
    <property type="entry name" value="Pyr_redox_2"/>
    <property type="match status" value="1"/>
</dbReference>
<dbReference type="InterPro" id="IPR050260">
    <property type="entry name" value="FAD-bd_OxRdtase"/>
</dbReference>
<evidence type="ECO:0000256" key="3">
    <source>
        <dbReference type="ARBA" id="ARBA00022827"/>
    </source>
</evidence>
<dbReference type="Pfam" id="PF18267">
    <property type="entry name" value="Rubredoxin_C"/>
    <property type="match status" value="1"/>
</dbReference>
<sequence>MNYLIIGACAAGVSAVKEILKNRKENDQISIFTDENYPFYYRPRLIECLSGEVDVEDIIINDQQWFENNNIDLHLNEKIIEVDGKNKFIKSDNGKYKFDKLLLANGSHCFIPPFFGVELENIFTLRTAADVKVINKAAENAKKAVVVGGGLLGLEIAYNFAKAGLDTTVLEVAPYLLPMQLDKKGGDLLEQKLRANNVKVITDASTKGFEGKQNVEKVILKDREIEADLVLISTGIRSNTSLIEHLDLEINIGVKVNSKMQTSNPDIYAAGDVAEYKGEICGIWPPALAQGRVAGTIMSGGEAEFDGYVPSHKLKVAGINVVSLGELNKEGEYEEEIIVDNDTYVKLIKNNGEKIGVLIVGQYSDQNQILADIKR</sequence>
<evidence type="ECO:0000313" key="13">
    <source>
        <dbReference type="Proteomes" id="UP000198612"/>
    </source>
</evidence>
<dbReference type="Proteomes" id="UP000198945">
    <property type="component" value="Unassembled WGS sequence"/>
</dbReference>
<evidence type="ECO:0000313" key="18">
    <source>
        <dbReference type="Proteomes" id="UP000295758"/>
    </source>
</evidence>
<dbReference type="PRINTS" id="PR00411">
    <property type="entry name" value="PNDRDTASEI"/>
</dbReference>
<feature type="domain" description="FAD/NAD(P)-binding" evidence="4">
    <location>
        <begin position="2"/>
        <end position="291"/>
    </location>
</feature>
<dbReference type="EMBL" id="QICM01000012">
    <property type="protein sequence ID" value="PXV65981.1"/>
    <property type="molecule type" value="Genomic_DNA"/>
</dbReference>
<dbReference type="EMBL" id="SOAA01000009">
    <property type="protein sequence ID" value="TDS31700.1"/>
    <property type="molecule type" value="Genomic_DNA"/>
</dbReference>
<evidence type="ECO:0000313" key="9">
    <source>
        <dbReference type="EMBL" id="SDI04038.1"/>
    </source>
</evidence>
<dbReference type="OrthoDB" id="9807946at2"/>
<dbReference type="GO" id="GO:0016491">
    <property type="term" value="F:oxidoreductase activity"/>
    <property type="evidence" value="ECO:0007669"/>
    <property type="project" value="InterPro"/>
</dbReference>
<dbReference type="PANTHER" id="PTHR43429:SF3">
    <property type="entry name" value="NITRITE REDUCTASE [NAD(P)H]"/>
    <property type="match status" value="1"/>
</dbReference>
<dbReference type="Gene3D" id="3.30.390.30">
    <property type="match status" value="1"/>
</dbReference>
<keyword evidence="2" id="KW-0285">Flavoprotein</keyword>
<dbReference type="STRING" id="54121.SAMN04515653_10787"/>
<proteinExistence type="predicted"/>
<dbReference type="InterPro" id="IPR041575">
    <property type="entry name" value="Rubredoxin_C"/>
</dbReference>
<evidence type="ECO:0000313" key="10">
    <source>
        <dbReference type="EMBL" id="SES62009.1"/>
    </source>
</evidence>
<dbReference type="Gene3D" id="3.50.50.60">
    <property type="entry name" value="FAD/NAD(P)-binding domain"/>
    <property type="match status" value="2"/>
</dbReference>
<accession>A0A1G6I0K7</accession>
<evidence type="ECO:0000313" key="15">
    <source>
        <dbReference type="Proteomes" id="UP000199519"/>
    </source>
</evidence>
<evidence type="ECO:0000313" key="14">
    <source>
        <dbReference type="Proteomes" id="UP000198945"/>
    </source>
</evidence>
<gene>
    <name evidence="11" type="ORF">BY453_1095</name>
    <name evidence="12" type="ORF">C7954_10856</name>
    <name evidence="6" type="ORF">C8C78_11231</name>
    <name evidence="7" type="ORF">SAMN04488597_101225</name>
    <name evidence="8" type="ORF">SAMN04488598_10195</name>
    <name evidence="10" type="ORF">SAMN04515652_101196</name>
    <name evidence="9" type="ORF">SAMN04515654_10153</name>
</gene>